<evidence type="ECO:0000313" key="6">
    <source>
        <dbReference type="EMBL" id="GGC27619.1"/>
    </source>
</evidence>
<keyword evidence="4" id="KW-0234">DNA repair</keyword>
<dbReference type="SMART" id="SM00478">
    <property type="entry name" value="ENDO3c"/>
    <property type="match status" value="1"/>
</dbReference>
<accession>A0ABQ1LPH5</accession>
<dbReference type="Gene3D" id="1.10.340.30">
    <property type="entry name" value="Hypothetical protein, domain 2"/>
    <property type="match status" value="1"/>
</dbReference>
<reference evidence="7" key="1">
    <citation type="journal article" date="2019" name="Int. J. Syst. Evol. Microbiol.">
        <title>The Global Catalogue of Microorganisms (GCM) 10K type strain sequencing project: providing services to taxonomists for standard genome sequencing and annotation.</title>
        <authorList>
            <consortium name="The Broad Institute Genomics Platform"/>
            <consortium name="The Broad Institute Genome Sequencing Center for Infectious Disease"/>
            <person name="Wu L."/>
            <person name="Ma J."/>
        </authorList>
    </citation>
    <scope>NUCLEOTIDE SEQUENCE [LARGE SCALE GENOMIC DNA]</scope>
    <source>
        <strain evidence="7">CCM 7132</strain>
    </source>
</reference>
<evidence type="ECO:0000256" key="4">
    <source>
        <dbReference type="ARBA" id="ARBA00023204"/>
    </source>
</evidence>
<dbReference type="PANTHER" id="PTHR43003">
    <property type="entry name" value="DNA-3-METHYLADENINE GLYCOSYLASE"/>
    <property type="match status" value="1"/>
</dbReference>
<comment type="catalytic activity">
    <reaction evidence="1">
        <text>Hydrolysis of alkylated DNA, releasing 3-methyladenine, 3-methylguanine, 7-methylguanine and 7-methyladenine.</text>
        <dbReference type="EC" id="3.2.2.21"/>
    </reaction>
</comment>
<evidence type="ECO:0000259" key="5">
    <source>
        <dbReference type="SMART" id="SM00478"/>
    </source>
</evidence>
<dbReference type="EC" id="3.2.2.21" evidence="2"/>
<dbReference type="InterPro" id="IPR011257">
    <property type="entry name" value="DNA_glycosylase"/>
</dbReference>
<dbReference type="Gene3D" id="1.10.1670.40">
    <property type="match status" value="1"/>
</dbReference>
<dbReference type="Proteomes" id="UP000637769">
    <property type="component" value="Unassembled WGS sequence"/>
</dbReference>
<dbReference type="Pfam" id="PF00730">
    <property type="entry name" value="HhH-GPD"/>
    <property type="match status" value="1"/>
</dbReference>
<evidence type="ECO:0000256" key="3">
    <source>
        <dbReference type="ARBA" id="ARBA00022763"/>
    </source>
</evidence>
<name>A0ABQ1LPH5_9PROT</name>
<dbReference type="InterPro" id="IPR003265">
    <property type="entry name" value="HhH-GPD_domain"/>
</dbReference>
<evidence type="ECO:0000256" key="2">
    <source>
        <dbReference type="ARBA" id="ARBA00012000"/>
    </source>
</evidence>
<evidence type="ECO:0000256" key="1">
    <source>
        <dbReference type="ARBA" id="ARBA00000086"/>
    </source>
</evidence>
<dbReference type="SUPFAM" id="SSF48150">
    <property type="entry name" value="DNA-glycosylase"/>
    <property type="match status" value="1"/>
</dbReference>
<proteinExistence type="predicted"/>
<keyword evidence="7" id="KW-1185">Reference proteome</keyword>
<comment type="caution">
    <text evidence="6">The sequence shown here is derived from an EMBL/GenBank/DDBJ whole genome shotgun (WGS) entry which is preliminary data.</text>
</comment>
<dbReference type="EMBL" id="BMCH01000002">
    <property type="protein sequence ID" value="GGC27619.1"/>
    <property type="molecule type" value="Genomic_DNA"/>
</dbReference>
<dbReference type="CDD" id="cd00056">
    <property type="entry name" value="ENDO3c"/>
    <property type="match status" value="1"/>
</dbReference>
<dbReference type="InterPro" id="IPR051912">
    <property type="entry name" value="Alkylbase_DNA_Glycosylase/TA"/>
</dbReference>
<protein>
    <recommendedName>
        <fullName evidence="2">DNA-3-methyladenine glycosylase II</fullName>
        <ecNumber evidence="2">3.2.2.21</ecNumber>
    </recommendedName>
</protein>
<sequence length="219" mass="23892">MEEENHMPEDPDLYTCLGQDPALAAAIDRIGPCRLRGSDGKTPYQALFRAIIGQQLHGRAAEAILGRVCALTDGVMPEPEALLAQNDEVLRACGLSASKLLALRGLAEARLTGVVPGLEEAASLSDEALIARLITLRGIGRWTVEMLLIFTLNRRDVLPVDDFGVRAGWQKLHGLAEPPKPAALRREGERFSPHRSALAWYLWRASEEGKTIKNPLTGD</sequence>
<dbReference type="PANTHER" id="PTHR43003:SF5">
    <property type="entry name" value="DNA-3-METHYLADENINE GLYCOSYLASE"/>
    <property type="match status" value="1"/>
</dbReference>
<evidence type="ECO:0000313" key="7">
    <source>
        <dbReference type="Proteomes" id="UP000637769"/>
    </source>
</evidence>
<feature type="domain" description="HhH-GPD" evidence="5">
    <location>
        <begin position="52"/>
        <end position="207"/>
    </location>
</feature>
<gene>
    <name evidence="6" type="ORF">GCM10007207_11330</name>
</gene>
<keyword evidence="3" id="KW-0227">DNA damage</keyword>
<organism evidence="6 7">
    <name type="scientific">Asaia siamensis</name>
    <dbReference type="NCBI Taxonomy" id="110479"/>
    <lineage>
        <taxon>Bacteria</taxon>
        <taxon>Pseudomonadati</taxon>
        <taxon>Pseudomonadota</taxon>
        <taxon>Alphaproteobacteria</taxon>
        <taxon>Acetobacterales</taxon>
        <taxon>Acetobacteraceae</taxon>
        <taxon>Asaia</taxon>
    </lineage>
</organism>